<reference evidence="2 3" key="1">
    <citation type="journal article" date="2012" name="J. Bacteriol.">
        <title>Genome Sequence of n-Alkane-Degrading Hydrocarboniphaga effusa Strain AP103T (ATCC BAA-332T).</title>
        <authorList>
            <person name="Chang H.K."/>
            <person name="Zylstra G.J."/>
            <person name="Chae J.C."/>
        </authorList>
    </citation>
    <scope>NUCLEOTIDE SEQUENCE [LARGE SCALE GENOMIC DNA]</scope>
    <source>
        <strain evidence="2 3">AP103</strain>
    </source>
</reference>
<protein>
    <submittedName>
        <fullName evidence="2">Uncharacterized protein</fullName>
    </submittedName>
</protein>
<dbReference type="InterPro" id="IPR051910">
    <property type="entry name" value="ComF/GntX_DNA_util-trans"/>
</dbReference>
<keyword evidence="3" id="KW-1185">Reference proteome</keyword>
<dbReference type="Gene3D" id="3.40.50.2020">
    <property type="match status" value="1"/>
</dbReference>
<dbReference type="PANTHER" id="PTHR47505:SF1">
    <property type="entry name" value="DNA UTILIZATION PROTEIN YHGH"/>
    <property type="match status" value="1"/>
</dbReference>
<dbReference type="SUPFAM" id="SSF53271">
    <property type="entry name" value="PRTase-like"/>
    <property type="match status" value="1"/>
</dbReference>
<evidence type="ECO:0000313" key="3">
    <source>
        <dbReference type="Proteomes" id="UP000003704"/>
    </source>
</evidence>
<gene>
    <name evidence="2" type="ORF">WQQ_14140</name>
</gene>
<dbReference type="InterPro" id="IPR000836">
    <property type="entry name" value="PRTase_dom"/>
</dbReference>
<name>I7ZHQ4_9GAMM</name>
<organism evidence="2 3">
    <name type="scientific">Hydrocarboniphaga effusa AP103</name>
    <dbReference type="NCBI Taxonomy" id="1172194"/>
    <lineage>
        <taxon>Bacteria</taxon>
        <taxon>Pseudomonadati</taxon>
        <taxon>Pseudomonadota</taxon>
        <taxon>Gammaproteobacteria</taxon>
        <taxon>Nevskiales</taxon>
        <taxon>Nevskiaceae</taxon>
        <taxon>Hydrocarboniphaga</taxon>
    </lineage>
</organism>
<dbReference type="PANTHER" id="PTHR47505">
    <property type="entry name" value="DNA UTILIZATION PROTEIN YHGH"/>
    <property type="match status" value="1"/>
</dbReference>
<sequence length="243" mass="27106">MKTGTRAVNFLRRLQVYKLEPVRRLLSSPHCLCCELPTATELLCEGCKADLPWNLEACPGCAIPSTRGLPCPACLRRPRRFDAAWAPFRLAPPVRLGILGLKYAARFEQARLLGGLMAEGLQHRGGASPDLLLPVPLHWRRLISRGYNQAQLLAREIGRALDIELDVRSLRRVHATPDQIGRSASERRHNLRKAFELTRRLDGLHVAIVDDVMTTGATFDELARVCRKAGALRIEAWAAARTP</sequence>
<dbReference type="CDD" id="cd06223">
    <property type="entry name" value="PRTases_typeI"/>
    <property type="match status" value="1"/>
</dbReference>
<evidence type="ECO:0000313" key="2">
    <source>
        <dbReference type="EMBL" id="EIT71277.1"/>
    </source>
</evidence>
<proteinExistence type="inferred from homology"/>
<evidence type="ECO:0000256" key="1">
    <source>
        <dbReference type="ARBA" id="ARBA00008007"/>
    </source>
</evidence>
<dbReference type="PATRIC" id="fig|1172194.4.peg.1361"/>
<dbReference type="EMBL" id="AKGD01000001">
    <property type="protein sequence ID" value="EIT71277.1"/>
    <property type="molecule type" value="Genomic_DNA"/>
</dbReference>
<dbReference type="AlphaFoldDB" id="I7ZHQ4"/>
<dbReference type="STRING" id="1172194.WQQ_14140"/>
<comment type="similarity">
    <text evidence="1">Belongs to the ComF/GntX family.</text>
</comment>
<dbReference type="RefSeq" id="WP_007184368.1">
    <property type="nucleotide sequence ID" value="NZ_AKGD01000001.1"/>
</dbReference>
<dbReference type="InterPro" id="IPR029057">
    <property type="entry name" value="PRTase-like"/>
</dbReference>
<comment type="caution">
    <text evidence="2">The sequence shown here is derived from an EMBL/GenBank/DDBJ whole genome shotgun (WGS) entry which is preliminary data.</text>
</comment>
<dbReference type="Proteomes" id="UP000003704">
    <property type="component" value="Unassembled WGS sequence"/>
</dbReference>
<accession>I7ZHQ4</accession>